<keyword evidence="2" id="KW-0813">Transport</keyword>
<comment type="subcellular location">
    <subcellularLocation>
        <location evidence="1">Cell membrane</location>
        <topology evidence="1">Multi-pass membrane protein</topology>
    </subcellularLocation>
</comment>
<feature type="transmembrane region" description="Helical" evidence="7">
    <location>
        <begin position="137"/>
        <end position="166"/>
    </location>
</feature>
<feature type="transmembrane region" description="Helical" evidence="7">
    <location>
        <begin position="15"/>
        <end position="40"/>
    </location>
</feature>
<evidence type="ECO:0000256" key="2">
    <source>
        <dbReference type="ARBA" id="ARBA00022448"/>
    </source>
</evidence>
<dbReference type="Pfam" id="PF01925">
    <property type="entry name" value="TauE"/>
    <property type="match status" value="1"/>
</dbReference>
<reference evidence="8" key="1">
    <citation type="submission" date="2018-05" db="EMBL/GenBank/DDBJ databases">
        <authorList>
            <person name="Lanie J.A."/>
            <person name="Ng W.-L."/>
            <person name="Kazmierczak K.M."/>
            <person name="Andrzejewski T.M."/>
            <person name="Davidsen T.M."/>
            <person name="Wayne K.J."/>
            <person name="Tettelin H."/>
            <person name="Glass J.I."/>
            <person name="Rusch D."/>
            <person name="Podicherti R."/>
            <person name="Tsui H.-C.T."/>
            <person name="Winkler M.E."/>
        </authorList>
    </citation>
    <scope>NUCLEOTIDE SEQUENCE</scope>
</reference>
<evidence type="ECO:0000313" key="8">
    <source>
        <dbReference type="EMBL" id="SVB15156.1"/>
    </source>
</evidence>
<feature type="transmembrane region" description="Helical" evidence="7">
    <location>
        <begin position="178"/>
        <end position="196"/>
    </location>
</feature>
<evidence type="ECO:0000256" key="5">
    <source>
        <dbReference type="ARBA" id="ARBA00022989"/>
    </source>
</evidence>
<protein>
    <recommendedName>
        <fullName evidence="9">Membrane transporter protein</fullName>
    </recommendedName>
</protein>
<feature type="transmembrane region" description="Helical" evidence="7">
    <location>
        <begin position="77"/>
        <end position="97"/>
    </location>
</feature>
<evidence type="ECO:0000256" key="7">
    <source>
        <dbReference type="SAM" id="Phobius"/>
    </source>
</evidence>
<dbReference type="PANTHER" id="PTHR30269:SF23">
    <property type="entry name" value="MEMBRANE TRANSPORTER PROTEIN YDHB-RELATED"/>
    <property type="match status" value="1"/>
</dbReference>
<dbReference type="GO" id="GO:0005886">
    <property type="term" value="C:plasma membrane"/>
    <property type="evidence" value="ECO:0007669"/>
    <property type="project" value="UniProtKB-SubCell"/>
</dbReference>
<sequence length="253" mass="27903">MIEFYSSFNFNSMQWIQVAFCAIGIGMAKTGLGGIGLLVVPIMASLFGVKSSTGVLLILLILADFLGVGFYHRHANLNILIKLIPSTAIGIIIGVVIGEWINEEQFGIIFIGIIFTGITLTFLPFDQKNDSNNRNIIYTTIIGFLGGLATMIGNAAGPILTIYLLYMGYEKNKFIGTAAWFFLVVNLIKLPFHIIVWKTISISVVLFDISLSPFILIGAFLGVYLVKMIPEKPYKIILIISVLISIVRLIDLY</sequence>
<evidence type="ECO:0008006" key="9">
    <source>
        <dbReference type="Google" id="ProtNLM"/>
    </source>
</evidence>
<gene>
    <name evidence="8" type="ORF">METZ01_LOCUS168010</name>
</gene>
<feature type="transmembrane region" description="Helical" evidence="7">
    <location>
        <begin position="52"/>
        <end position="71"/>
    </location>
</feature>
<evidence type="ECO:0000256" key="6">
    <source>
        <dbReference type="ARBA" id="ARBA00023136"/>
    </source>
</evidence>
<name>A0A382BMU0_9ZZZZ</name>
<organism evidence="8">
    <name type="scientific">marine metagenome</name>
    <dbReference type="NCBI Taxonomy" id="408172"/>
    <lineage>
        <taxon>unclassified sequences</taxon>
        <taxon>metagenomes</taxon>
        <taxon>ecological metagenomes</taxon>
    </lineage>
</organism>
<dbReference type="AlphaFoldDB" id="A0A382BMU0"/>
<dbReference type="PANTHER" id="PTHR30269">
    <property type="entry name" value="TRANSMEMBRANE PROTEIN YFCA"/>
    <property type="match status" value="1"/>
</dbReference>
<keyword evidence="6 7" id="KW-0472">Membrane</keyword>
<feature type="transmembrane region" description="Helical" evidence="7">
    <location>
        <begin position="106"/>
        <end position="125"/>
    </location>
</feature>
<evidence type="ECO:0000256" key="1">
    <source>
        <dbReference type="ARBA" id="ARBA00004651"/>
    </source>
</evidence>
<evidence type="ECO:0000256" key="4">
    <source>
        <dbReference type="ARBA" id="ARBA00022692"/>
    </source>
</evidence>
<dbReference type="InterPro" id="IPR052017">
    <property type="entry name" value="TSUP"/>
</dbReference>
<keyword evidence="5 7" id="KW-1133">Transmembrane helix</keyword>
<keyword evidence="4 7" id="KW-0812">Transmembrane</keyword>
<feature type="transmembrane region" description="Helical" evidence="7">
    <location>
        <begin position="233"/>
        <end position="250"/>
    </location>
</feature>
<dbReference type="EMBL" id="UINC01030560">
    <property type="protein sequence ID" value="SVB15156.1"/>
    <property type="molecule type" value="Genomic_DNA"/>
</dbReference>
<evidence type="ECO:0000256" key="3">
    <source>
        <dbReference type="ARBA" id="ARBA00022475"/>
    </source>
</evidence>
<dbReference type="InterPro" id="IPR002781">
    <property type="entry name" value="TM_pro_TauE-like"/>
</dbReference>
<proteinExistence type="predicted"/>
<accession>A0A382BMU0</accession>
<keyword evidence="3" id="KW-1003">Cell membrane</keyword>
<feature type="transmembrane region" description="Helical" evidence="7">
    <location>
        <begin position="202"/>
        <end position="226"/>
    </location>
</feature>